<dbReference type="Gene3D" id="3.30.930.10">
    <property type="entry name" value="Bira Bifunctional Protein, Domain 2"/>
    <property type="match status" value="1"/>
</dbReference>
<evidence type="ECO:0000259" key="1">
    <source>
        <dbReference type="PROSITE" id="PS51733"/>
    </source>
</evidence>
<name>A0A7S0GLW3_9STRA</name>
<protein>
    <recommendedName>
        <fullName evidence="1">BPL/LPL catalytic domain-containing protein</fullName>
    </recommendedName>
</protein>
<gene>
    <name evidence="2" type="ORF">PINE0816_LOCUS20277</name>
</gene>
<dbReference type="Pfam" id="PF03099">
    <property type="entry name" value="BPL_LplA_LipB"/>
    <property type="match status" value="1"/>
</dbReference>
<evidence type="ECO:0000313" key="2">
    <source>
        <dbReference type="EMBL" id="CAD8424118.1"/>
    </source>
</evidence>
<dbReference type="InterPro" id="IPR004143">
    <property type="entry name" value="BPL_LPL_catalytic"/>
</dbReference>
<dbReference type="PANTHER" id="PTHR12835">
    <property type="entry name" value="BIOTIN PROTEIN LIGASE"/>
    <property type="match status" value="1"/>
</dbReference>
<accession>A0A7S0GLW3</accession>
<sequence length="263" mass="28567">MNATSNNSVCFAISTSEQKKGRGTSGRVWISSKGNSFLTVAIPMDSVPVPLTLLPLKVGSIIATQVKELLISCGASDAANNVSVKWPNDVLVDGGKIAGVLIESATDQTYQTWFMIGVGVNVAVAPAVDTAGENRGRRSTCVKDHCLKCNSGGDSFENNVDKDHSFGDGMEEATALANNIARDICSWIYYADEISEQGSNNKDANAKILLNEWREWVDWEKELVVRDSTDNEIIVPLGVEPDGQLRVRGQDGRERLLMVDYLL</sequence>
<dbReference type="InterPro" id="IPR045864">
    <property type="entry name" value="aa-tRNA-synth_II/BPL/LPL"/>
</dbReference>
<dbReference type="PROSITE" id="PS51733">
    <property type="entry name" value="BPL_LPL_CATALYTIC"/>
    <property type="match status" value="1"/>
</dbReference>
<proteinExistence type="predicted"/>
<dbReference type="GO" id="GO:0004077">
    <property type="term" value="F:biotin--[biotin carboxyl-carrier protein] ligase activity"/>
    <property type="evidence" value="ECO:0007669"/>
    <property type="project" value="TreeGrafter"/>
</dbReference>
<feature type="domain" description="BPL/LPL catalytic" evidence="1">
    <location>
        <begin position="1"/>
        <end position="168"/>
    </location>
</feature>
<dbReference type="GO" id="GO:0005737">
    <property type="term" value="C:cytoplasm"/>
    <property type="evidence" value="ECO:0007669"/>
    <property type="project" value="TreeGrafter"/>
</dbReference>
<dbReference type="EMBL" id="HBEL01043523">
    <property type="protein sequence ID" value="CAD8424118.1"/>
    <property type="molecule type" value="Transcribed_RNA"/>
</dbReference>
<dbReference type="SUPFAM" id="SSF55681">
    <property type="entry name" value="Class II aaRS and biotin synthetases"/>
    <property type="match status" value="1"/>
</dbReference>
<dbReference type="PANTHER" id="PTHR12835:SF5">
    <property type="entry name" value="BIOTIN--PROTEIN LIGASE"/>
    <property type="match status" value="1"/>
</dbReference>
<dbReference type="AlphaFoldDB" id="A0A7S0GLW3"/>
<organism evidence="2">
    <name type="scientific">Proboscia inermis</name>
    <dbReference type="NCBI Taxonomy" id="420281"/>
    <lineage>
        <taxon>Eukaryota</taxon>
        <taxon>Sar</taxon>
        <taxon>Stramenopiles</taxon>
        <taxon>Ochrophyta</taxon>
        <taxon>Bacillariophyta</taxon>
        <taxon>Coscinodiscophyceae</taxon>
        <taxon>Rhizosoleniophycidae</taxon>
        <taxon>Rhizosoleniales</taxon>
        <taxon>Rhizosoleniaceae</taxon>
        <taxon>Proboscia</taxon>
    </lineage>
</organism>
<reference evidence="2" key="1">
    <citation type="submission" date="2021-01" db="EMBL/GenBank/DDBJ databases">
        <authorList>
            <person name="Corre E."/>
            <person name="Pelletier E."/>
            <person name="Niang G."/>
            <person name="Scheremetjew M."/>
            <person name="Finn R."/>
            <person name="Kale V."/>
            <person name="Holt S."/>
            <person name="Cochrane G."/>
            <person name="Meng A."/>
            <person name="Brown T."/>
            <person name="Cohen L."/>
        </authorList>
    </citation>
    <scope>NUCLEOTIDE SEQUENCE</scope>
    <source>
        <strain evidence="2">CCAP1064/1</strain>
    </source>
</reference>